<dbReference type="GO" id="GO:0004252">
    <property type="term" value="F:serine-type endopeptidase activity"/>
    <property type="evidence" value="ECO:0007669"/>
    <property type="project" value="InterPro"/>
</dbReference>
<dbReference type="PANTHER" id="PTHR11757:SF19">
    <property type="entry name" value="PROLYL ENDOPEPTIDASE-LIKE"/>
    <property type="match status" value="1"/>
</dbReference>
<dbReference type="SUPFAM" id="SSF50993">
    <property type="entry name" value="Peptidase/esterase 'gauge' domain"/>
    <property type="match status" value="1"/>
</dbReference>
<evidence type="ECO:0000256" key="3">
    <source>
        <dbReference type="ARBA" id="ARBA00042165"/>
    </source>
</evidence>
<dbReference type="Gene3D" id="3.40.50.1820">
    <property type="entry name" value="alpha/beta hydrolase"/>
    <property type="match status" value="1"/>
</dbReference>
<dbReference type="InterPro" id="IPR051543">
    <property type="entry name" value="Serine_Peptidase_S9A"/>
</dbReference>
<evidence type="ECO:0000313" key="8">
    <source>
        <dbReference type="Proteomes" id="UP000789706"/>
    </source>
</evidence>
<feature type="domain" description="Peptidase S9 prolyl oligopeptidase catalytic" evidence="5">
    <location>
        <begin position="424"/>
        <end position="606"/>
    </location>
</feature>
<dbReference type="Pfam" id="PF02897">
    <property type="entry name" value="Peptidase_S9_N"/>
    <property type="match status" value="2"/>
</dbReference>
<dbReference type="SUPFAM" id="SSF53474">
    <property type="entry name" value="alpha/beta-Hydrolases"/>
    <property type="match status" value="1"/>
</dbReference>
<keyword evidence="8" id="KW-1185">Reference proteome</keyword>
<evidence type="ECO:0000259" key="6">
    <source>
        <dbReference type="Pfam" id="PF02897"/>
    </source>
</evidence>
<dbReference type="EMBL" id="CAJVPK010000055">
    <property type="protein sequence ID" value="CAG8439013.1"/>
    <property type="molecule type" value="Genomic_DNA"/>
</dbReference>
<reference evidence="7" key="1">
    <citation type="submission" date="2021-06" db="EMBL/GenBank/DDBJ databases">
        <authorList>
            <person name="Kallberg Y."/>
            <person name="Tangrot J."/>
            <person name="Rosling A."/>
        </authorList>
    </citation>
    <scope>NUCLEOTIDE SEQUENCE</scope>
    <source>
        <strain evidence="7">AZ414A</strain>
    </source>
</reference>
<comment type="function">
    <text evidence="4">Serine peptidase whose precise substrate specificity remains unclear. Does not cleave peptides after a arginine or lysine residue. Regulates trans-Golgi network morphology and sorting by regulating the membrane binding of the AP-1 complex. May play a role in the regulation of synaptic vesicle exocytosis.</text>
</comment>
<gene>
    <name evidence="7" type="ORF">DEBURN_LOCUS1281</name>
</gene>
<dbReference type="InterPro" id="IPR029058">
    <property type="entry name" value="AB_hydrolase_fold"/>
</dbReference>
<evidence type="ECO:0000256" key="2">
    <source>
        <dbReference type="ARBA" id="ARBA00039290"/>
    </source>
</evidence>
<dbReference type="OrthoDB" id="248387at2759"/>
<organism evidence="7 8">
    <name type="scientific">Diversispora eburnea</name>
    <dbReference type="NCBI Taxonomy" id="1213867"/>
    <lineage>
        <taxon>Eukaryota</taxon>
        <taxon>Fungi</taxon>
        <taxon>Fungi incertae sedis</taxon>
        <taxon>Mucoromycota</taxon>
        <taxon>Glomeromycotina</taxon>
        <taxon>Glomeromycetes</taxon>
        <taxon>Diversisporales</taxon>
        <taxon>Diversisporaceae</taxon>
        <taxon>Diversispora</taxon>
    </lineage>
</organism>
<comment type="similarity">
    <text evidence="1">Belongs to the peptidase S9A family.</text>
</comment>
<name>A0A9N8YKL5_9GLOM</name>
<dbReference type="PANTHER" id="PTHR11757">
    <property type="entry name" value="PROTEASE FAMILY S9A OLIGOPEPTIDASE"/>
    <property type="match status" value="1"/>
</dbReference>
<feature type="domain" description="Peptidase S9A N-terminal" evidence="6">
    <location>
        <begin position="114"/>
        <end position="379"/>
    </location>
</feature>
<evidence type="ECO:0000256" key="1">
    <source>
        <dbReference type="ARBA" id="ARBA00005228"/>
    </source>
</evidence>
<evidence type="ECO:0000313" key="7">
    <source>
        <dbReference type="EMBL" id="CAG8439013.1"/>
    </source>
</evidence>
<dbReference type="InterPro" id="IPR001375">
    <property type="entry name" value="Peptidase_S9_cat"/>
</dbReference>
<evidence type="ECO:0000259" key="5">
    <source>
        <dbReference type="Pfam" id="PF00326"/>
    </source>
</evidence>
<protein>
    <recommendedName>
        <fullName evidence="2">Prolyl endopeptidase-like</fullName>
    </recommendedName>
    <alternativeName>
        <fullName evidence="3">Prolylendopeptidase-like</fullName>
    </alternativeName>
</protein>
<dbReference type="Gene3D" id="2.130.10.120">
    <property type="entry name" value="Prolyl oligopeptidase, N-terminal domain"/>
    <property type="match status" value="1"/>
</dbReference>
<feature type="domain" description="Peptidase S9A N-terminal" evidence="6">
    <location>
        <begin position="23"/>
        <end position="109"/>
    </location>
</feature>
<accession>A0A9N8YKL5</accession>
<comment type="caution">
    <text evidence="7">The sequence shown here is derived from an EMBL/GenBank/DDBJ whole genome shotgun (WGS) entry which is preliminary data.</text>
</comment>
<dbReference type="InterPro" id="IPR023302">
    <property type="entry name" value="Pept_S9A_N"/>
</dbReference>
<proteinExistence type="inferred from homology"/>
<dbReference type="Proteomes" id="UP000789706">
    <property type="component" value="Unassembled WGS sequence"/>
</dbReference>
<dbReference type="Pfam" id="PF00326">
    <property type="entry name" value="Peptidase_S9"/>
    <property type="match status" value="1"/>
</dbReference>
<dbReference type="AlphaFoldDB" id="A0A9N8YKL5"/>
<evidence type="ECO:0000256" key="4">
    <source>
        <dbReference type="ARBA" id="ARBA00045448"/>
    </source>
</evidence>
<dbReference type="GO" id="GO:0006508">
    <property type="term" value="P:proteolysis"/>
    <property type="evidence" value="ECO:0007669"/>
    <property type="project" value="InterPro"/>
</dbReference>
<sequence>MLKSYYKQLFLKQFHNYFQRTPPPIPKQVPRTSNYFGNERVDEFQWMQDPNDIGVQKYIISENRFTDKIMQNTKLLQKKLQYEMKKKLITPVMLPPVKTIENGYEYYTKPSLYDHNILAYLVEQEGNEVGTLYFKDLSRNLNFQQEKLEGVFNFLWGTNTHTIYYTVVDKQLRPYKVFAHKIGTMQQIDLTIFEENDQSAFVDITYTKDKSFIMINSNTFISSEVRFFDAHHDISLGKPNSTLIEARVPGLEYYGYFYILTNADNTKNFKLVRSCLANFGRKNWEIIYAAKESEKIEDVEIFHNYATIFIKREGLPVILCYNLWTLEVHQIELPDKFCVVSPGINNNYKTDIVRFTYSSPFISESIYDYNMQTRNLLPIRIHSIKVLVRSYGAYGISTEPEFQLEHFPLLERGWIIALAHVFLEYTNTSLISTIGISAGGLLAGTVYNMRPELFRTIIMKVPFLDPLSSMLDPNLPLTKVEYHEWGNPAESKEIYDYIASYTPYDNIKHYRPSSTNNIVNSSILVTAGMHDQRVNYWHPLKWIARMRLRQSDCYYPYLKNGNLVNFGKNNLLILKIDFDKGHFVGNNHSDKIKNLAFELAFLISQITKH</sequence>